<evidence type="ECO:0000313" key="7">
    <source>
        <dbReference type="EMBL" id="KTC80716.1"/>
    </source>
</evidence>
<dbReference type="PANTHER" id="PTHR43300:SF7">
    <property type="entry name" value="UDP-N-ACETYLBACILLOSAMINE N-ACETYLTRANSFERASE"/>
    <property type="match status" value="1"/>
</dbReference>
<comment type="similarity">
    <text evidence="1">Belongs to the transferase hexapeptide repeat family.</text>
</comment>
<dbReference type="GO" id="GO:0047200">
    <property type="term" value="F:tetrahydrodipicolinate N-acetyltransferase activity"/>
    <property type="evidence" value="ECO:0007669"/>
    <property type="project" value="UniProtKB-EC"/>
</dbReference>
<evidence type="ECO:0000256" key="1">
    <source>
        <dbReference type="ARBA" id="ARBA00007274"/>
    </source>
</evidence>
<organism evidence="7 9">
    <name type="scientific">Legionella cherrii</name>
    <dbReference type="NCBI Taxonomy" id="28084"/>
    <lineage>
        <taxon>Bacteria</taxon>
        <taxon>Pseudomonadati</taxon>
        <taxon>Pseudomonadota</taxon>
        <taxon>Gammaproteobacteria</taxon>
        <taxon>Legionellales</taxon>
        <taxon>Legionellaceae</taxon>
        <taxon>Legionella</taxon>
    </lineage>
</organism>
<dbReference type="Gene3D" id="3.40.50.20">
    <property type="match status" value="1"/>
</dbReference>
<keyword evidence="8" id="KW-0012">Acyltransferase</keyword>
<dbReference type="PROSITE" id="PS00101">
    <property type="entry name" value="HEXAPEP_TRANSFERASES"/>
    <property type="match status" value="1"/>
</dbReference>
<dbReference type="InterPro" id="IPR041561">
    <property type="entry name" value="PglD_N"/>
</dbReference>
<evidence type="ECO:0000256" key="5">
    <source>
        <dbReference type="PIRSR" id="PIRSR620019-2"/>
    </source>
</evidence>
<dbReference type="InterPro" id="IPR050179">
    <property type="entry name" value="Trans_hexapeptide_repeat"/>
</dbReference>
<keyword evidence="10" id="KW-1185">Reference proteome</keyword>
<name>A0A0W0SAT1_9GAMM</name>
<dbReference type="EMBL" id="LNXW01000013">
    <property type="protein sequence ID" value="KTC80716.1"/>
    <property type="molecule type" value="Genomic_DNA"/>
</dbReference>
<dbReference type="Gene3D" id="2.160.10.10">
    <property type="entry name" value="Hexapeptide repeat proteins"/>
    <property type="match status" value="2"/>
</dbReference>
<evidence type="ECO:0000256" key="2">
    <source>
        <dbReference type="ARBA" id="ARBA00022679"/>
    </source>
</evidence>
<evidence type="ECO:0000256" key="3">
    <source>
        <dbReference type="ARBA" id="ARBA00022737"/>
    </source>
</evidence>
<proteinExistence type="inferred from homology"/>
<evidence type="ECO:0000313" key="10">
    <source>
        <dbReference type="Proteomes" id="UP000277577"/>
    </source>
</evidence>
<dbReference type="PANTHER" id="PTHR43300">
    <property type="entry name" value="ACETYLTRANSFERASE"/>
    <property type="match status" value="1"/>
</dbReference>
<dbReference type="Pfam" id="PF17836">
    <property type="entry name" value="PglD_N"/>
    <property type="match status" value="1"/>
</dbReference>
<evidence type="ECO:0000259" key="6">
    <source>
        <dbReference type="Pfam" id="PF17836"/>
    </source>
</evidence>
<dbReference type="EMBL" id="LR134173">
    <property type="protein sequence ID" value="VEB34482.1"/>
    <property type="molecule type" value="Genomic_DNA"/>
</dbReference>
<feature type="active site" description="Proton acceptor" evidence="4">
    <location>
        <position position="135"/>
    </location>
</feature>
<dbReference type="InterPro" id="IPR011004">
    <property type="entry name" value="Trimer_LpxA-like_sf"/>
</dbReference>
<evidence type="ECO:0000313" key="8">
    <source>
        <dbReference type="EMBL" id="VEB34482.1"/>
    </source>
</evidence>
<feature type="domain" description="PglD N-terminal" evidence="6">
    <location>
        <begin position="4"/>
        <end position="75"/>
    </location>
</feature>
<keyword evidence="3" id="KW-0677">Repeat</keyword>
<dbReference type="InterPro" id="IPR020019">
    <property type="entry name" value="AcTrfase_PglD-like"/>
</dbReference>
<evidence type="ECO:0000313" key="9">
    <source>
        <dbReference type="Proteomes" id="UP000054921"/>
    </source>
</evidence>
<dbReference type="PATRIC" id="fig|28084.5.peg.2962"/>
<reference evidence="7 9" key="1">
    <citation type="submission" date="2015-11" db="EMBL/GenBank/DDBJ databases">
        <title>Genomic analysis of 38 Legionella species identifies large and diverse effector repertoires.</title>
        <authorList>
            <person name="Burstein D."/>
            <person name="Amaro F."/>
            <person name="Zusman T."/>
            <person name="Lifshitz Z."/>
            <person name="Cohen O."/>
            <person name="Gilbert J.A."/>
            <person name="Pupko T."/>
            <person name="Shuman H.A."/>
            <person name="Segal G."/>
        </authorList>
    </citation>
    <scope>NUCLEOTIDE SEQUENCE [LARGE SCALE GENOMIC DNA]</scope>
    <source>
        <strain evidence="7 9">ORW</strain>
    </source>
</reference>
<dbReference type="OrthoDB" id="9794407at2"/>
<feature type="binding site" evidence="5">
    <location>
        <position position="68"/>
    </location>
    <ligand>
        <name>substrate</name>
    </ligand>
</feature>
<evidence type="ECO:0000256" key="4">
    <source>
        <dbReference type="PIRSR" id="PIRSR620019-1"/>
    </source>
</evidence>
<dbReference type="SUPFAM" id="SSF51161">
    <property type="entry name" value="Trimeric LpxA-like enzymes"/>
    <property type="match status" value="1"/>
</dbReference>
<dbReference type="Proteomes" id="UP000277577">
    <property type="component" value="Chromosome"/>
</dbReference>
<dbReference type="STRING" id="28084.Lche_2736"/>
<protein>
    <submittedName>
        <fullName evidence="7 8">Acetyltransferase</fullName>
        <ecNumber evidence="8">2.3.1.89</ecNumber>
    </submittedName>
</protein>
<feature type="binding site" evidence="5">
    <location>
        <position position="144"/>
    </location>
    <ligand>
        <name>acetyl-CoA</name>
        <dbReference type="ChEBI" id="CHEBI:57288"/>
    </ligand>
</feature>
<sequence>MKSLAILGAGGHAKVVADAALCSGWQNISFFDDRWPHIETVGRLKISGNTQSLLSRASEFNGVIIAIGDNAVRMEKMTLFFNENIPIATIIHPSAIISSSAQIAEGSVIFARAVLNPDCIIGAGTIINTGAIIEHDCSIGLSVHISPGVNLAGNVQVGNLSWIGIGACVRQGIKIGSEVLVGAGSVVVNDLPNHCTAFGVPAKIYKENSKD</sequence>
<feature type="binding site" evidence="5">
    <location>
        <begin position="32"/>
        <end position="33"/>
    </location>
    <ligand>
        <name>substrate</name>
    </ligand>
</feature>
<gene>
    <name evidence="8" type="primary">dapH</name>
    <name evidence="7" type="ORF">Lche_2736</name>
    <name evidence="8" type="ORF">NCTC11976_00864</name>
</gene>
<dbReference type="RefSeq" id="WP_028382501.1">
    <property type="nucleotide sequence ID" value="NZ_CAAAIT010000005.1"/>
</dbReference>
<dbReference type="Proteomes" id="UP000054921">
    <property type="component" value="Unassembled WGS sequence"/>
</dbReference>
<dbReference type="CDD" id="cd03360">
    <property type="entry name" value="LbH_AT_putative"/>
    <property type="match status" value="1"/>
</dbReference>
<dbReference type="EC" id="2.3.1.89" evidence="8"/>
<feature type="site" description="Increases basicity of active site His" evidence="4">
    <location>
        <position position="136"/>
    </location>
</feature>
<dbReference type="NCBIfam" id="TIGR03570">
    <property type="entry name" value="NeuD_NnaD"/>
    <property type="match status" value="1"/>
</dbReference>
<dbReference type="InterPro" id="IPR018357">
    <property type="entry name" value="Hexapep_transf_CS"/>
</dbReference>
<accession>A0A0W0SAT1</accession>
<dbReference type="AlphaFoldDB" id="A0A0W0SAT1"/>
<feature type="binding site" evidence="5">
    <location>
        <position position="165"/>
    </location>
    <ligand>
        <name>acetyl-CoA</name>
        <dbReference type="ChEBI" id="CHEBI:57288"/>
    </ligand>
</feature>
<keyword evidence="2 7" id="KW-0808">Transferase</keyword>
<reference evidence="8 10" key="2">
    <citation type="submission" date="2018-12" db="EMBL/GenBank/DDBJ databases">
        <authorList>
            <consortium name="Pathogen Informatics"/>
        </authorList>
    </citation>
    <scope>NUCLEOTIDE SEQUENCE [LARGE SCALE GENOMIC DNA]</scope>
    <source>
        <strain evidence="8 10">NCTC11976</strain>
    </source>
</reference>